<feature type="region of interest" description="Disordered" evidence="1">
    <location>
        <begin position="1"/>
        <end position="153"/>
    </location>
</feature>
<feature type="compositionally biased region" description="Basic and acidic residues" evidence="1">
    <location>
        <begin position="128"/>
        <end position="144"/>
    </location>
</feature>
<proteinExistence type="predicted"/>
<dbReference type="EMBL" id="MU001689">
    <property type="protein sequence ID" value="KAF2454846.1"/>
    <property type="molecule type" value="Genomic_DNA"/>
</dbReference>
<keyword evidence="3" id="KW-1185">Reference proteome</keyword>
<evidence type="ECO:0000313" key="3">
    <source>
        <dbReference type="Proteomes" id="UP000799766"/>
    </source>
</evidence>
<dbReference type="Proteomes" id="UP000799766">
    <property type="component" value="Unassembled WGS sequence"/>
</dbReference>
<organism evidence="2 3">
    <name type="scientific">Lineolata rhizophorae</name>
    <dbReference type="NCBI Taxonomy" id="578093"/>
    <lineage>
        <taxon>Eukaryota</taxon>
        <taxon>Fungi</taxon>
        <taxon>Dikarya</taxon>
        <taxon>Ascomycota</taxon>
        <taxon>Pezizomycotina</taxon>
        <taxon>Dothideomycetes</taxon>
        <taxon>Dothideomycetes incertae sedis</taxon>
        <taxon>Lineolatales</taxon>
        <taxon>Lineolataceae</taxon>
        <taxon>Lineolata</taxon>
    </lineage>
</organism>
<evidence type="ECO:0000313" key="2">
    <source>
        <dbReference type="EMBL" id="KAF2454846.1"/>
    </source>
</evidence>
<feature type="compositionally biased region" description="Gly residues" evidence="1">
    <location>
        <begin position="1"/>
        <end position="10"/>
    </location>
</feature>
<evidence type="ECO:0000256" key="1">
    <source>
        <dbReference type="SAM" id="MobiDB-lite"/>
    </source>
</evidence>
<feature type="compositionally biased region" description="Polar residues" evidence="1">
    <location>
        <begin position="89"/>
        <end position="101"/>
    </location>
</feature>
<feature type="compositionally biased region" description="Basic residues" evidence="1">
    <location>
        <begin position="32"/>
        <end position="42"/>
    </location>
</feature>
<reference evidence="2" key="1">
    <citation type="journal article" date="2020" name="Stud. Mycol.">
        <title>101 Dothideomycetes genomes: a test case for predicting lifestyles and emergence of pathogens.</title>
        <authorList>
            <person name="Haridas S."/>
            <person name="Albert R."/>
            <person name="Binder M."/>
            <person name="Bloem J."/>
            <person name="Labutti K."/>
            <person name="Salamov A."/>
            <person name="Andreopoulos B."/>
            <person name="Baker S."/>
            <person name="Barry K."/>
            <person name="Bills G."/>
            <person name="Bluhm B."/>
            <person name="Cannon C."/>
            <person name="Castanera R."/>
            <person name="Culley D."/>
            <person name="Daum C."/>
            <person name="Ezra D."/>
            <person name="Gonzalez J."/>
            <person name="Henrissat B."/>
            <person name="Kuo A."/>
            <person name="Liang C."/>
            <person name="Lipzen A."/>
            <person name="Lutzoni F."/>
            <person name="Magnuson J."/>
            <person name="Mondo S."/>
            <person name="Nolan M."/>
            <person name="Ohm R."/>
            <person name="Pangilinan J."/>
            <person name="Park H.-J."/>
            <person name="Ramirez L."/>
            <person name="Alfaro M."/>
            <person name="Sun H."/>
            <person name="Tritt A."/>
            <person name="Yoshinaga Y."/>
            <person name="Zwiers L.-H."/>
            <person name="Turgeon B."/>
            <person name="Goodwin S."/>
            <person name="Spatafora J."/>
            <person name="Crous P."/>
            <person name="Grigoriev I."/>
        </authorList>
    </citation>
    <scope>NUCLEOTIDE SEQUENCE</scope>
    <source>
        <strain evidence="2">ATCC 16933</strain>
    </source>
</reference>
<accession>A0A6A6NSY7</accession>
<name>A0A6A6NSY7_9PEZI</name>
<dbReference type="AlphaFoldDB" id="A0A6A6NSY7"/>
<gene>
    <name evidence="2" type="ORF">BDY21DRAFT_95712</name>
</gene>
<sequence length="153" mass="15810">MRGGRGGGQGRRTWEVVGSSTRLALEASPRSKTPRPGRRPKRGREGAHIARVERDETGTYRRGTDGARAAAAGRKGGGGGGGGDEARFENSTPPERVTTSRSEGEAASANAGGIGDAVLKPRRGPRNGGERDGAKNRRQKEGGSRRPGARGGG</sequence>
<protein>
    <submittedName>
        <fullName evidence="2">Uncharacterized protein</fullName>
    </submittedName>
</protein>
<feature type="compositionally biased region" description="Gly residues" evidence="1">
    <location>
        <begin position="74"/>
        <end position="83"/>
    </location>
</feature>
<feature type="compositionally biased region" description="Basic and acidic residues" evidence="1">
    <location>
        <begin position="43"/>
        <end position="65"/>
    </location>
</feature>